<dbReference type="EMBL" id="FR872624">
    <property type="protein sequence ID" value="CCB90604.1"/>
    <property type="molecule type" value="Genomic_DNA"/>
</dbReference>
<dbReference type="InterPro" id="IPR029057">
    <property type="entry name" value="PRTase-like"/>
</dbReference>
<gene>
    <name evidence="2" type="ORF">WCH_BN09490</name>
</gene>
<accession>F8LAU2</accession>
<sequence>MKNKNLTIWPKQLFYACWNALYPPHCLHCEKNLDEQNLLCPACLLLLELIEPSSRCRYCFTSEEVSPKWSICRNCRRQTQLVKGFCAAFDEIGPAFDLLRLFRSGKIDLSESLSGYMYLQFIRLNWPAPDLIVPIAGSFSRWLKRGYHPSNLLAKEMGNYLQRPFSNVLKRDSYQTEKPKFSLKKGVDIRDKIVLLVDDWYDSGETIAQASVALHTGAPGEIYAITMTRKME</sequence>
<dbReference type="AlphaFoldDB" id="F8LAU2"/>
<evidence type="ECO:0000313" key="2">
    <source>
        <dbReference type="EMBL" id="CCB90604.1"/>
    </source>
</evidence>
<organism evidence="2">
    <name type="scientific">Waddlia chondrophila 2032/99</name>
    <dbReference type="NCBI Taxonomy" id="765953"/>
    <lineage>
        <taxon>Bacteria</taxon>
        <taxon>Pseudomonadati</taxon>
        <taxon>Chlamydiota</taxon>
        <taxon>Chlamydiia</taxon>
        <taxon>Parachlamydiales</taxon>
        <taxon>Waddliaceae</taxon>
        <taxon>Waddlia</taxon>
    </lineage>
</organism>
<dbReference type="InterPro" id="IPR051910">
    <property type="entry name" value="ComF/GntX_DNA_util-trans"/>
</dbReference>
<keyword evidence="2" id="KW-0808">Transferase</keyword>
<comment type="similarity">
    <text evidence="1">Belongs to the ComF/GntX family.</text>
</comment>
<dbReference type="SUPFAM" id="SSF53271">
    <property type="entry name" value="PRTase-like"/>
    <property type="match status" value="1"/>
</dbReference>
<dbReference type="CDD" id="cd06223">
    <property type="entry name" value="PRTases_typeI"/>
    <property type="match status" value="1"/>
</dbReference>
<evidence type="ECO:0000256" key="1">
    <source>
        <dbReference type="ARBA" id="ARBA00008007"/>
    </source>
</evidence>
<name>F8LAU2_9BACT</name>
<dbReference type="PANTHER" id="PTHR47505:SF1">
    <property type="entry name" value="DNA UTILIZATION PROTEIN YHGH"/>
    <property type="match status" value="1"/>
</dbReference>
<dbReference type="Gene3D" id="3.40.50.2020">
    <property type="match status" value="1"/>
</dbReference>
<dbReference type="PANTHER" id="PTHR47505">
    <property type="entry name" value="DNA UTILIZATION PROTEIN YHGH"/>
    <property type="match status" value="1"/>
</dbReference>
<dbReference type="GO" id="GO:0016757">
    <property type="term" value="F:glycosyltransferase activity"/>
    <property type="evidence" value="ECO:0007669"/>
    <property type="project" value="UniProtKB-KW"/>
</dbReference>
<reference evidence="2" key="1">
    <citation type="submission" date="2011-05" db="EMBL/GenBank/DDBJ databases">
        <title>Unity in variety -- the pan-genome of the Chlamydiae.</title>
        <authorList>
            <person name="Collingro A."/>
            <person name="Tischler P."/>
            <person name="Weinmaier T."/>
            <person name="Penz T."/>
            <person name="Heinz E."/>
            <person name="Brunham R.C."/>
            <person name="Read T.D."/>
            <person name="Bavoil P.M."/>
            <person name="Sachse K."/>
            <person name="Kahane S."/>
            <person name="Friedman M.G."/>
            <person name="Rattei T."/>
            <person name="Myers G.S.A."/>
            <person name="Horn M."/>
        </authorList>
    </citation>
    <scope>NUCLEOTIDE SEQUENCE</scope>
    <source>
        <strain evidence="2">2032/99</strain>
    </source>
</reference>
<proteinExistence type="inferred from homology"/>
<dbReference type="InterPro" id="IPR000836">
    <property type="entry name" value="PRTase_dom"/>
</dbReference>
<keyword evidence="2" id="KW-0328">Glycosyltransferase</keyword>
<protein>
    <submittedName>
        <fullName evidence="2">Putative amidophosphoribosyltransferase</fullName>
    </submittedName>
</protein>